<name>C5C345_BEUC1</name>
<gene>
    <name evidence="7" type="ordered locus">Bcav_1488</name>
</gene>
<comment type="similarity">
    <text evidence="1">Belongs to the methylthioribose kinase family.</text>
</comment>
<dbReference type="Pfam" id="PF01636">
    <property type="entry name" value="APH"/>
    <property type="match status" value="1"/>
</dbReference>
<evidence type="ECO:0000313" key="7">
    <source>
        <dbReference type="EMBL" id="ACQ79744.1"/>
    </source>
</evidence>
<dbReference type="KEGG" id="bcv:Bcav_1488"/>
<dbReference type="SUPFAM" id="SSF56112">
    <property type="entry name" value="Protein kinase-like (PK-like)"/>
    <property type="match status" value="1"/>
</dbReference>
<dbReference type="InterPro" id="IPR002575">
    <property type="entry name" value="Aminoglycoside_PTrfase"/>
</dbReference>
<evidence type="ECO:0000313" key="8">
    <source>
        <dbReference type="Proteomes" id="UP000007962"/>
    </source>
</evidence>
<dbReference type="Proteomes" id="UP000007962">
    <property type="component" value="Chromosome"/>
</dbReference>
<dbReference type="RefSeq" id="WP_015881984.1">
    <property type="nucleotide sequence ID" value="NC_012669.1"/>
</dbReference>
<dbReference type="InterPro" id="IPR011009">
    <property type="entry name" value="Kinase-like_dom_sf"/>
</dbReference>
<dbReference type="PANTHER" id="PTHR34273:SF2">
    <property type="entry name" value="METHYLTHIORIBOSE KINASE"/>
    <property type="match status" value="1"/>
</dbReference>
<dbReference type="eggNOG" id="COG4857">
    <property type="taxonomic scope" value="Bacteria"/>
</dbReference>
<dbReference type="PANTHER" id="PTHR34273">
    <property type="entry name" value="METHYLTHIORIBOSE KINASE"/>
    <property type="match status" value="1"/>
</dbReference>
<feature type="domain" description="Aminoglycoside phosphotransferase" evidence="6">
    <location>
        <begin position="33"/>
        <end position="254"/>
    </location>
</feature>
<evidence type="ECO:0000256" key="5">
    <source>
        <dbReference type="ARBA" id="ARBA00022840"/>
    </source>
</evidence>
<evidence type="ECO:0000256" key="1">
    <source>
        <dbReference type="ARBA" id="ARBA00010165"/>
    </source>
</evidence>
<keyword evidence="3" id="KW-0547">Nucleotide-binding</keyword>
<sequence length="346" mass="37333">MTPSTPLAEWSSEDLARHLERRGIDLGSPLERTVLAGGVSGTVVRVDGPAGSAVVKQALARLAVPAPWESDPRRLLTEAAALTTLHALNPARVPEVLDCDPEQLLLVMASAPADWRTWKERLLAGQDPSDADLLAAELGATVRGWHDATRAASWAAPELGARERFAPKQDFTDLRLEPFYHRVADDVGGSVAAGLRELAAQLARSQECLVHGDLSPKNVLVGRAPSDGWWLVDAECAVLSDPVFDVAFVLAHLTLKSLDPDRSFLSSTVERLWSAYAGTQAPFPQHHLTAHVAALMLARVAGVSQVDYLTRDQRDLVRETASDAVVHPPATLAELVRTFQEKAVTS</sequence>
<dbReference type="EMBL" id="CP001618">
    <property type="protein sequence ID" value="ACQ79744.1"/>
    <property type="molecule type" value="Genomic_DNA"/>
</dbReference>
<keyword evidence="8" id="KW-1185">Reference proteome</keyword>
<dbReference type="HOGENOM" id="CLU_072574_0_0_11"/>
<evidence type="ECO:0000259" key="6">
    <source>
        <dbReference type="Pfam" id="PF01636"/>
    </source>
</evidence>
<evidence type="ECO:0000256" key="2">
    <source>
        <dbReference type="ARBA" id="ARBA00022679"/>
    </source>
</evidence>
<organism evidence="7 8">
    <name type="scientific">Beutenbergia cavernae (strain ATCC BAA-8 / DSM 12333 / CCUG 43141 / JCM 11478 / NBRC 16432 / NCIMB 13614 / HKI 0122)</name>
    <dbReference type="NCBI Taxonomy" id="471853"/>
    <lineage>
        <taxon>Bacteria</taxon>
        <taxon>Bacillati</taxon>
        <taxon>Actinomycetota</taxon>
        <taxon>Actinomycetes</taxon>
        <taxon>Micrococcales</taxon>
        <taxon>Beutenbergiaceae</taxon>
        <taxon>Beutenbergia</taxon>
    </lineage>
</organism>
<keyword evidence="5" id="KW-0067">ATP-binding</keyword>
<keyword evidence="2 7" id="KW-0808">Transferase</keyword>
<evidence type="ECO:0000256" key="3">
    <source>
        <dbReference type="ARBA" id="ARBA00022741"/>
    </source>
</evidence>
<dbReference type="GO" id="GO:0004672">
    <property type="term" value="F:protein kinase activity"/>
    <property type="evidence" value="ECO:0007669"/>
    <property type="project" value="InterPro"/>
</dbReference>
<proteinExistence type="inferred from homology"/>
<protein>
    <submittedName>
        <fullName evidence="7">Aminoglycoside phosphotransferase</fullName>
    </submittedName>
</protein>
<dbReference type="Gene3D" id="3.90.1200.10">
    <property type="match status" value="1"/>
</dbReference>
<dbReference type="InterPro" id="IPR008266">
    <property type="entry name" value="Tyr_kinase_AS"/>
</dbReference>
<dbReference type="GO" id="GO:0005524">
    <property type="term" value="F:ATP binding"/>
    <property type="evidence" value="ECO:0007669"/>
    <property type="project" value="UniProtKB-KW"/>
</dbReference>
<reference evidence="7 8" key="1">
    <citation type="journal article" date="2009" name="Stand. Genomic Sci.">
        <title>Complete genome sequence of Beutenbergia cavernae type strain (HKI 0122).</title>
        <authorList>
            <person name="Land M."/>
            <person name="Pukall R."/>
            <person name="Abt B."/>
            <person name="Goker M."/>
            <person name="Rohde M."/>
            <person name="Glavina Del Rio T."/>
            <person name="Tice H."/>
            <person name="Copeland A."/>
            <person name="Cheng J.F."/>
            <person name="Lucas S."/>
            <person name="Chen F."/>
            <person name="Nolan M."/>
            <person name="Bruce D."/>
            <person name="Goodwin L."/>
            <person name="Pitluck S."/>
            <person name="Ivanova N."/>
            <person name="Mavromatis K."/>
            <person name="Ovchinnikova G."/>
            <person name="Pati A."/>
            <person name="Chen A."/>
            <person name="Palaniappan K."/>
            <person name="Hauser L."/>
            <person name="Chang Y.J."/>
            <person name="Jefferies C.C."/>
            <person name="Saunders E."/>
            <person name="Brettin T."/>
            <person name="Detter J.C."/>
            <person name="Han C."/>
            <person name="Chain P."/>
            <person name="Bristow J."/>
            <person name="Eisen J.A."/>
            <person name="Markowitz V."/>
            <person name="Hugenholtz P."/>
            <person name="Kyrpides N.C."/>
            <person name="Klenk H.P."/>
            <person name="Lapidus A."/>
        </authorList>
    </citation>
    <scope>NUCLEOTIDE SEQUENCE [LARGE SCALE GENOMIC DNA]</scope>
    <source>
        <strain evidence="8">ATCC BAA-8 / DSM 12333 / NBRC 16432</strain>
    </source>
</reference>
<dbReference type="Gene3D" id="3.30.200.20">
    <property type="entry name" value="Phosphorylase Kinase, domain 1"/>
    <property type="match status" value="1"/>
</dbReference>
<keyword evidence="4" id="KW-0418">Kinase</keyword>
<evidence type="ECO:0000256" key="4">
    <source>
        <dbReference type="ARBA" id="ARBA00022777"/>
    </source>
</evidence>
<dbReference type="STRING" id="471853.Bcav_1488"/>
<dbReference type="PROSITE" id="PS00109">
    <property type="entry name" value="PROTEIN_KINASE_TYR"/>
    <property type="match status" value="1"/>
</dbReference>
<accession>C5C345</accession>
<dbReference type="AlphaFoldDB" id="C5C345"/>